<reference evidence="5 6" key="1">
    <citation type="submission" date="2020-04" db="EMBL/GenBank/DDBJ databases">
        <title>Azohydromonas sp. isolated from soil.</title>
        <authorList>
            <person name="Dahal R.H."/>
        </authorList>
    </citation>
    <scope>NUCLEOTIDE SEQUENCE [LARGE SCALE GENOMIC DNA]</scope>
    <source>
        <strain evidence="5 6">G-1-1-14</strain>
    </source>
</reference>
<dbReference type="InterPro" id="IPR008258">
    <property type="entry name" value="Transglycosylase_SLT_dom_1"/>
</dbReference>
<feature type="compositionally biased region" description="Low complexity" evidence="2">
    <location>
        <begin position="476"/>
        <end position="525"/>
    </location>
</feature>
<dbReference type="Proteomes" id="UP000574067">
    <property type="component" value="Unassembled WGS sequence"/>
</dbReference>
<dbReference type="GO" id="GO:0000270">
    <property type="term" value="P:peptidoglycan metabolic process"/>
    <property type="evidence" value="ECO:0007669"/>
    <property type="project" value="InterPro"/>
</dbReference>
<evidence type="ECO:0000259" key="3">
    <source>
        <dbReference type="Pfam" id="PF01464"/>
    </source>
</evidence>
<organism evidence="5 6">
    <name type="scientific">Azohydromonas caseinilytica</name>
    <dbReference type="NCBI Taxonomy" id="2728836"/>
    <lineage>
        <taxon>Bacteria</taxon>
        <taxon>Pseudomonadati</taxon>
        <taxon>Pseudomonadota</taxon>
        <taxon>Betaproteobacteria</taxon>
        <taxon>Burkholderiales</taxon>
        <taxon>Sphaerotilaceae</taxon>
        <taxon>Azohydromonas</taxon>
    </lineage>
</organism>
<dbReference type="PANTHER" id="PTHR37423:SF2">
    <property type="entry name" value="MEMBRANE-BOUND LYTIC MUREIN TRANSGLYCOSYLASE C"/>
    <property type="match status" value="1"/>
</dbReference>
<comment type="similarity">
    <text evidence="1">Belongs to the transglycosylase Slt family.</text>
</comment>
<dbReference type="CDD" id="cd16894">
    <property type="entry name" value="MltD-like"/>
    <property type="match status" value="1"/>
</dbReference>
<name>A0A848F730_9BURK</name>
<dbReference type="InterPro" id="IPR000189">
    <property type="entry name" value="Transglyc_AS"/>
</dbReference>
<dbReference type="InterPro" id="IPR023346">
    <property type="entry name" value="Lysozyme-like_dom_sf"/>
</dbReference>
<dbReference type="GO" id="GO:0008933">
    <property type="term" value="F:peptidoglycan lytic transglycosylase activity"/>
    <property type="evidence" value="ECO:0007669"/>
    <property type="project" value="InterPro"/>
</dbReference>
<evidence type="ECO:0000256" key="2">
    <source>
        <dbReference type="SAM" id="MobiDB-lite"/>
    </source>
</evidence>
<evidence type="ECO:0000313" key="5">
    <source>
        <dbReference type="EMBL" id="NML15384.1"/>
    </source>
</evidence>
<dbReference type="PROSITE" id="PS00922">
    <property type="entry name" value="TRANSGLYCOSYLASE"/>
    <property type="match status" value="1"/>
</dbReference>
<dbReference type="InterPro" id="IPR018392">
    <property type="entry name" value="LysM"/>
</dbReference>
<feature type="domain" description="Transglycosylase SLT" evidence="3">
    <location>
        <begin position="111"/>
        <end position="214"/>
    </location>
</feature>
<keyword evidence="6" id="KW-1185">Reference proteome</keyword>
<sequence length="542" mass="58969">MPGGPVTPEDVAAAPPLQPKAASDIVVTPAKPVAPTSVAAPVDPLRPEEAVNLDASSARVDLWARVRTGFSVPDLDNDYVRRAEQWYSQRPDYVQRMTERGGRYLYHIVEEVQRRGLPTELALLPFIESAFNPQALSSAKASGMWQFMPATGRDFELRQNMFRDDRRDVLASTRAALDYLTRLYGMFGDWHLALAAYNWGEGNVQRAIARNERAGQPTDYESLRMPEETRYYVPKLQAVKNIVLRPDAFALTLPALENHPYFLGVPIERDIDVAVAARLAGLSLEEFKALNPQMNQPVILAAGTPQVLLPYDNASIFVNNLTRYRGQLASWTAWVVPRTMRPADVARELDVDEDTLREANRIPMRMLVKAGSTLIVPRAADAASNVAGHIADNASIALAPDVPPLQRVVLKAGRKGETVASVARRTRTTTAQLAAWNKVAARGRFAPGASVVLYLPAKAAQVAMASAAPEPAQAQAAKASASARGKASRSVARPATQQRRAVAAARPAATQRTAAARPAATRAVASRNGSMRVAEARDSIRR</sequence>
<dbReference type="Pfam" id="PF01464">
    <property type="entry name" value="SLT"/>
    <property type="match status" value="1"/>
</dbReference>
<dbReference type="Gene3D" id="1.10.530.10">
    <property type="match status" value="1"/>
</dbReference>
<feature type="region of interest" description="Disordered" evidence="2">
    <location>
        <begin position="476"/>
        <end position="542"/>
    </location>
</feature>
<dbReference type="EMBL" id="JABBFW010000006">
    <property type="protein sequence ID" value="NML15384.1"/>
    <property type="molecule type" value="Genomic_DNA"/>
</dbReference>
<gene>
    <name evidence="5" type="ORF">HHL10_10365</name>
</gene>
<dbReference type="AlphaFoldDB" id="A0A848F730"/>
<dbReference type="PANTHER" id="PTHR37423">
    <property type="entry name" value="SOLUBLE LYTIC MUREIN TRANSGLYCOSYLASE-RELATED"/>
    <property type="match status" value="1"/>
</dbReference>
<evidence type="ECO:0000256" key="1">
    <source>
        <dbReference type="ARBA" id="ARBA00007734"/>
    </source>
</evidence>
<evidence type="ECO:0000259" key="4">
    <source>
        <dbReference type="Pfam" id="PF01476"/>
    </source>
</evidence>
<evidence type="ECO:0000313" key="6">
    <source>
        <dbReference type="Proteomes" id="UP000574067"/>
    </source>
</evidence>
<dbReference type="SUPFAM" id="SSF53955">
    <property type="entry name" value="Lysozyme-like"/>
    <property type="match status" value="1"/>
</dbReference>
<protein>
    <submittedName>
        <fullName evidence="5">Transglycosylase SLT domain-containing protein</fullName>
    </submittedName>
</protein>
<comment type="caution">
    <text evidence="5">The sequence shown here is derived from an EMBL/GenBank/DDBJ whole genome shotgun (WGS) entry which is preliminary data.</text>
</comment>
<dbReference type="CDD" id="cd00118">
    <property type="entry name" value="LysM"/>
    <property type="match status" value="1"/>
</dbReference>
<dbReference type="GO" id="GO:0016020">
    <property type="term" value="C:membrane"/>
    <property type="evidence" value="ECO:0007669"/>
    <property type="project" value="InterPro"/>
</dbReference>
<feature type="domain" description="LysM" evidence="4">
    <location>
        <begin position="414"/>
        <end position="440"/>
    </location>
</feature>
<accession>A0A848F730</accession>
<proteinExistence type="inferred from homology"/>
<dbReference type="Pfam" id="PF01476">
    <property type="entry name" value="LysM"/>
    <property type="match status" value="1"/>
</dbReference>